<name>A0AAD5YHH4_9APHY</name>
<gene>
    <name evidence="2" type="ORF">NLI96_g7192</name>
</gene>
<dbReference type="Proteomes" id="UP001212997">
    <property type="component" value="Unassembled WGS sequence"/>
</dbReference>
<keyword evidence="1" id="KW-0732">Signal</keyword>
<evidence type="ECO:0000313" key="2">
    <source>
        <dbReference type="EMBL" id="KAJ3482125.1"/>
    </source>
</evidence>
<comment type="caution">
    <text evidence="2">The sequence shown here is derived from an EMBL/GenBank/DDBJ whole genome shotgun (WGS) entry which is preliminary data.</text>
</comment>
<organism evidence="2 3">
    <name type="scientific">Meripilus lineatus</name>
    <dbReference type="NCBI Taxonomy" id="2056292"/>
    <lineage>
        <taxon>Eukaryota</taxon>
        <taxon>Fungi</taxon>
        <taxon>Dikarya</taxon>
        <taxon>Basidiomycota</taxon>
        <taxon>Agaricomycotina</taxon>
        <taxon>Agaricomycetes</taxon>
        <taxon>Polyporales</taxon>
        <taxon>Meripilaceae</taxon>
        <taxon>Meripilus</taxon>
    </lineage>
</organism>
<feature type="signal peptide" evidence="1">
    <location>
        <begin position="1"/>
        <end position="22"/>
    </location>
</feature>
<feature type="chain" id="PRO_5041988268" evidence="1">
    <location>
        <begin position="23"/>
        <end position="206"/>
    </location>
</feature>
<evidence type="ECO:0000313" key="3">
    <source>
        <dbReference type="Proteomes" id="UP001212997"/>
    </source>
</evidence>
<evidence type="ECO:0000256" key="1">
    <source>
        <dbReference type="SAM" id="SignalP"/>
    </source>
</evidence>
<dbReference type="AlphaFoldDB" id="A0AAD5YHH4"/>
<keyword evidence="3" id="KW-1185">Reference proteome</keyword>
<dbReference type="EMBL" id="JANAWD010000287">
    <property type="protein sequence ID" value="KAJ3482125.1"/>
    <property type="molecule type" value="Genomic_DNA"/>
</dbReference>
<sequence length="206" mass="20411">MFFAKLITSSIVLFGLSSAVIASPIAQPETHLEEKRQLPDLLGPLSGLQSNIAPILSSMTSVASKGGDLTGLIGQLGGNFGSTTKVLSGLTGQQTSGDPTQLATSIISSVLSTVGHLPTLSKAQSSPLDSSMSNFLGVLNTLSPGVTSSVSSAVPSSLGSGLPLSGVLNLLNLSNLSSLLSLTSLLTGLLGSLLGGGLLGGLLGGL</sequence>
<proteinExistence type="predicted"/>
<protein>
    <submittedName>
        <fullName evidence="2">Uncharacterized protein</fullName>
    </submittedName>
</protein>
<reference evidence="2" key="1">
    <citation type="submission" date="2022-07" db="EMBL/GenBank/DDBJ databases">
        <title>Genome Sequence of Physisporinus lineatus.</title>
        <authorList>
            <person name="Buettner E."/>
        </authorList>
    </citation>
    <scope>NUCLEOTIDE SEQUENCE</scope>
    <source>
        <strain evidence="2">VT162</strain>
    </source>
</reference>
<accession>A0AAD5YHH4</accession>